<dbReference type="PANTHER" id="PTHR43528:SF8">
    <property type="entry name" value="BLR0239 PROTEIN"/>
    <property type="match status" value="1"/>
</dbReference>
<dbReference type="PANTHER" id="PTHR43528">
    <property type="entry name" value="ALPHA-KETOGLUTARATE PERMEASE"/>
    <property type="match status" value="1"/>
</dbReference>
<proteinExistence type="predicted"/>
<dbReference type="GO" id="GO:0005886">
    <property type="term" value="C:plasma membrane"/>
    <property type="evidence" value="ECO:0007669"/>
    <property type="project" value="UniProtKB-SubCell"/>
</dbReference>
<keyword evidence="3" id="KW-1003">Cell membrane</keyword>
<feature type="transmembrane region" description="Helical" evidence="8">
    <location>
        <begin position="188"/>
        <end position="207"/>
    </location>
</feature>
<feature type="transmembrane region" description="Helical" evidence="8">
    <location>
        <begin position="164"/>
        <end position="182"/>
    </location>
</feature>
<reference evidence="10 11" key="1">
    <citation type="submission" date="2020-05" db="EMBL/GenBank/DDBJ databases">
        <authorList>
            <person name="Niu N."/>
        </authorList>
    </citation>
    <scope>NUCLEOTIDE SEQUENCE [LARGE SCALE GENOMIC DNA]</scope>
    <source>
        <strain evidence="10 11">3340-03</strain>
    </source>
</reference>
<evidence type="ECO:0000256" key="3">
    <source>
        <dbReference type="ARBA" id="ARBA00022475"/>
    </source>
</evidence>
<keyword evidence="4 8" id="KW-0812">Transmembrane</keyword>
<evidence type="ECO:0000256" key="5">
    <source>
        <dbReference type="ARBA" id="ARBA00022847"/>
    </source>
</evidence>
<dbReference type="InterPro" id="IPR005829">
    <property type="entry name" value="Sugar_transporter_CS"/>
</dbReference>
<keyword evidence="2" id="KW-0813">Transport</keyword>
<feature type="transmembrane region" description="Helical" evidence="8">
    <location>
        <begin position="283"/>
        <end position="303"/>
    </location>
</feature>
<dbReference type="InterPro" id="IPR020846">
    <property type="entry name" value="MFS_dom"/>
</dbReference>
<evidence type="ECO:0000256" key="8">
    <source>
        <dbReference type="SAM" id="Phobius"/>
    </source>
</evidence>
<evidence type="ECO:0000313" key="11">
    <source>
        <dbReference type="Proteomes" id="UP000537862"/>
    </source>
</evidence>
<dbReference type="Proteomes" id="UP000537862">
    <property type="component" value="Unassembled WGS sequence"/>
</dbReference>
<dbReference type="GO" id="GO:0015293">
    <property type="term" value="F:symporter activity"/>
    <property type="evidence" value="ECO:0007669"/>
    <property type="project" value="UniProtKB-KW"/>
</dbReference>
<name>A0A849NY71_9BURK</name>
<feature type="transmembrane region" description="Helical" evidence="8">
    <location>
        <begin position="246"/>
        <end position="268"/>
    </location>
</feature>
<keyword evidence="7 8" id="KW-0472">Membrane</keyword>
<dbReference type="AlphaFoldDB" id="A0A849NY71"/>
<feature type="transmembrane region" description="Helical" evidence="8">
    <location>
        <begin position="115"/>
        <end position="143"/>
    </location>
</feature>
<gene>
    <name evidence="10" type="ORF">HKX39_00015</name>
</gene>
<dbReference type="PROSITE" id="PS50850">
    <property type="entry name" value="MFS"/>
    <property type="match status" value="1"/>
</dbReference>
<feature type="transmembrane region" description="Helical" evidence="8">
    <location>
        <begin position="57"/>
        <end position="80"/>
    </location>
</feature>
<dbReference type="SUPFAM" id="SSF103473">
    <property type="entry name" value="MFS general substrate transporter"/>
    <property type="match status" value="1"/>
</dbReference>
<comment type="caution">
    <text evidence="10">The sequence shown here is derived from an EMBL/GenBank/DDBJ whole genome shotgun (WGS) entry which is preliminary data.</text>
</comment>
<keyword evidence="11" id="KW-1185">Reference proteome</keyword>
<feature type="transmembrane region" description="Helical" evidence="8">
    <location>
        <begin position="12"/>
        <end position="37"/>
    </location>
</feature>
<dbReference type="Gene3D" id="1.20.1250.20">
    <property type="entry name" value="MFS general substrate transporter like domains"/>
    <property type="match status" value="2"/>
</dbReference>
<feature type="transmembrane region" description="Helical" evidence="8">
    <location>
        <begin position="340"/>
        <end position="365"/>
    </location>
</feature>
<dbReference type="InterPro" id="IPR051084">
    <property type="entry name" value="H+-coupled_symporters"/>
</dbReference>
<evidence type="ECO:0000256" key="2">
    <source>
        <dbReference type="ARBA" id="ARBA00022448"/>
    </source>
</evidence>
<feature type="transmembrane region" description="Helical" evidence="8">
    <location>
        <begin position="409"/>
        <end position="426"/>
    </location>
</feature>
<dbReference type="Pfam" id="PF00083">
    <property type="entry name" value="Sugar_tr"/>
    <property type="match status" value="1"/>
</dbReference>
<feature type="transmembrane region" description="Helical" evidence="8">
    <location>
        <begin position="315"/>
        <end position="334"/>
    </location>
</feature>
<dbReference type="PROSITE" id="PS00217">
    <property type="entry name" value="SUGAR_TRANSPORT_2"/>
    <property type="match status" value="1"/>
</dbReference>
<dbReference type="InterPro" id="IPR005828">
    <property type="entry name" value="MFS_sugar_transport-like"/>
</dbReference>
<evidence type="ECO:0000259" key="9">
    <source>
        <dbReference type="PROSITE" id="PS50850"/>
    </source>
</evidence>
<dbReference type="EMBL" id="JABGBN010000001">
    <property type="protein sequence ID" value="NOL50559.1"/>
    <property type="molecule type" value="Genomic_DNA"/>
</dbReference>
<feature type="domain" description="Major facilitator superfamily (MFS) profile" evidence="9">
    <location>
        <begin position="12"/>
        <end position="430"/>
    </location>
</feature>
<evidence type="ECO:0000313" key="10">
    <source>
        <dbReference type="EMBL" id="NOL50559.1"/>
    </source>
</evidence>
<accession>A0A849NY71</accession>
<evidence type="ECO:0000256" key="1">
    <source>
        <dbReference type="ARBA" id="ARBA00004651"/>
    </source>
</evidence>
<evidence type="ECO:0000256" key="6">
    <source>
        <dbReference type="ARBA" id="ARBA00022989"/>
    </source>
</evidence>
<keyword evidence="6 8" id="KW-1133">Transmembrane helix</keyword>
<evidence type="ECO:0000256" key="7">
    <source>
        <dbReference type="ARBA" id="ARBA00023136"/>
    </source>
</evidence>
<dbReference type="InterPro" id="IPR036259">
    <property type="entry name" value="MFS_trans_sf"/>
</dbReference>
<comment type="subcellular location">
    <subcellularLocation>
        <location evidence="1">Cell membrane</location>
        <topology evidence="1">Multi-pass membrane protein</topology>
    </subcellularLocation>
</comment>
<dbReference type="FunFam" id="1.20.1250.20:FF:000001">
    <property type="entry name" value="Dicarboxylate MFS transporter"/>
    <property type="match status" value="1"/>
</dbReference>
<organism evidence="10 11">
    <name type="scientific">Pelistega suis</name>
    <dbReference type="NCBI Taxonomy" id="1631957"/>
    <lineage>
        <taxon>Bacteria</taxon>
        <taxon>Pseudomonadati</taxon>
        <taxon>Pseudomonadota</taxon>
        <taxon>Betaproteobacteria</taxon>
        <taxon>Burkholderiales</taxon>
        <taxon>Alcaligenaceae</taxon>
        <taxon>Pelistega</taxon>
    </lineage>
</organism>
<feature type="transmembrane region" description="Helical" evidence="8">
    <location>
        <begin position="377"/>
        <end position="397"/>
    </location>
</feature>
<keyword evidence="5" id="KW-0769">Symport</keyword>
<evidence type="ECO:0000256" key="4">
    <source>
        <dbReference type="ARBA" id="ARBA00022692"/>
    </source>
</evidence>
<sequence>MDMSQQTSKMRNLAAAIIGNALEWYDFLVFAFMTPIISKVFFPIPEGEANSLNEILYMTAIFGVGFFMRPVGGVLIGLYADKKGRKAAMVLVTTLMAISLALITVTPSYATIGVLAPLVVLVARLIQGFSAGGEFGTATALLIEMAPPNRRGFYGSWQMTGQMMGLLIGAGAGTLTTALFTQEEIQAWAWRIPFLFGLLIIPVAVYIRNRLEETDTFKEAQAENAQKGMQQRVTMTEALMQSWREILIGIGLVAAATVTVYITFTYLVTFSTRILGLPLQETFQVQLLGALWVVILTPLFGLLSDKISKALMLKVSLGLFLVSMYPVYSWLVAAPSIERLMILQLIVGVFTACFFSVFSTVMAVLFPTKVRSLGMSISYNVAVLVLGGFAQFFVTWLIQQTQSPLAPTYYVMGGLAIGLIAAIILGKRADAEIPH</sequence>
<protein>
    <submittedName>
        <fullName evidence="10">MFS transporter</fullName>
    </submittedName>
</protein>
<feature type="transmembrane region" description="Helical" evidence="8">
    <location>
        <begin position="87"/>
        <end position="109"/>
    </location>
</feature>